<keyword evidence="1 3" id="KW-0732">Signal</keyword>
<dbReference type="InterPro" id="IPR050490">
    <property type="entry name" value="Bact_solute-bd_prot1"/>
</dbReference>
<gene>
    <name evidence="4" type="ORF">H9761_09920</name>
</gene>
<evidence type="ECO:0000256" key="1">
    <source>
        <dbReference type="ARBA" id="ARBA00022729"/>
    </source>
</evidence>
<evidence type="ECO:0000313" key="4">
    <source>
        <dbReference type="EMBL" id="HJC24009.1"/>
    </source>
</evidence>
<organism evidence="4 5">
    <name type="scientific">Candidatus Eisenbergiella merdavium</name>
    <dbReference type="NCBI Taxonomy" id="2838551"/>
    <lineage>
        <taxon>Bacteria</taxon>
        <taxon>Bacillati</taxon>
        <taxon>Bacillota</taxon>
        <taxon>Clostridia</taxon>
        <taxon>Lachnospirales</taxon>
        <taxon>Lachnospiraceae</taxon>
        <taxon>Eisenbergiella</taxon>
    </lineage>
</organism>
<reference evidence="4" key="2">
    <citation type="submission" date="2021-04" db="EMBL/GenBank/DDBJ databases">
        <authorList>
            <person name="Gilroy R."/>
        </authorList>
    </citation>
    <scope>NUCLEOTIDE SEQUENCE</scope>
    <source>
        <strain evidence="4">USAMLcec2-132</strain>
    </source>
</reference>
<feature type="region of interest" description="Disordered" evidence="2">
    <location>
        <begin position="28"/>
        <end position="60"/>
    </location>
</feature>
<dbReference type="PROSITE" id="PS51257">
    <property type="entry name" value="PROKAR_LIPOPROTEIN"/>
    <property type="match status" value="1"/>
</dbReference>
<reference evidence="4" key="1">
    <citation type="journal article" date="2021" name="PeerJ">
        <title>Extensive microbial diversity within the chicken gut microbiome revealed by metagenomics and culture.</title>
        <authorList>
            <person name="Gilroy R."/>
            <person name="Ravi A."/>
            <person name="Getino M."/>
            <person name="Pursley I."/>
            <person name="Horton D.L."/>
            <person name="Alikhan N.F."/>
            <person name="Baker D."/>
            <person name="Gharbi K."/>
            <person name="Hall N."/>
            <person name="Watson M."/>
            <person name="Adriaenssens E.M."/>
            <person name="Foster-Nyarko E."/>
            <person name="Jarju S."/>
            <person name="Secka A."/>
            <person name="Antonio M."/>
            <person name="Oren A."/>
            <person name="Chaudhuri R.R."/>
            <person name="La Ragione R."/>
            <person name="Hildebrand F."/>
            <person name="Pallen M.J."/>
        </authorList>
    </citation>
    <scope>NUCLEOTIDE SEQUENCE</scope>
    <source>
        <strain evidence="4">USAMLcec2-132</strain>
    </source>
</reference>
<comment type="caution">
    <text evidence="4">The sequence shown here is derived from an EMBL/GenBank/DDBJ whole genome shotgun (WGS) entry which is preliminary data.</text>
</comment>
<evidence type="ECO:0000256" key="2">
    <source>
        <dbReference type="SAM" id="MobiDB-lite"/>
    </source>
</evidence>
<dbReference type="AlphaFoldDB" id="A0A9D2NGK3"/>
<dbReference type="SUPFAM" id="SSF53850">
    <property type="entry name" value="Periplasmic binding protein-like II"/>
    <property type="match status" value="1"/>
</dbReference>
<dbReference type="PANTHER" id="PTHR43649">
    <property type="entry name" value="ARABINOSE-BINDING PROTEIN-RELATED"/>
    <property type="match status" value="1"/>
</dbReference>
<dbReference type="Proteomes" id="UP000823891">
    <property type="component" value="Unassembled WGS sequence"/>
</dbReference>
<feature type="signal peptide" evidence="3">
    <location>
        <begin position="1"/>
        <end position="23"/>
    </location>
</feature>
<dbReference type="EMBL" id="DWWS01000035">
    <property type="protein sequence ID" value="HJC24009.1"/>
    <property type="molecule type" value="Genomic_DNA"/>
</dbReference>
<evidence type="ECO:0000313" key="5">
    <source>
        <dbReference type="Proteomes" id="UP000823891"/>
    </source>
</evidence>
<proteinExistence type="predicted"/>
<accession>A0A9D2NGK3</accession>
<dbReference type="PANTHER" id="PTHR43649:SF33">
    <property type="entry name" value="POLYGALACTURONAN_RHAMNOGALACTURONAN-BINDING PROTEIN YTCQ"/>
    <property type="match status" value="1"/>
</dbReference>
<name>A0A9D2NGK3_9FIRM</name>
<evidence type="ECO:0000256" key="3">
    <source>
        <dbReference type="SAM" id="SignalP"/>
    </source>
</evidence>
<dbReference type="Gene3D" id="3.40.190.10">
    <property type="entry name" value="Periplasmic binding protein-like II"/>
    <property type="match status" value="2"/>
</dbReference>
<sequence>MKSRKVKRWLALGLAGMMALGTAACGSAPAAPAESTASTAGAETTADAAEASGEETASTAERQDITFMTIDFNAGSSNTGEYAEQILSQIEDYCNVNLEIEWVLSDVTEERTTLAMANPKTMPMIMTWSGELTGNVVSAAKQGAFVDLSEYVWDAEKYPNLSQMNENVADTLTVDGKLIAIPRTRDIGRYGFSYRQDWAEKLGIDEPQTIEDVYDMLYAFTYDDPDGNGVDDTYGMEMTSYTGPFDIIQTWFGCGNGWAEVDGQLIPVHMQDEYKEALDWLRKVYEDGLMPPDWAVRTTDTWSNGCKTGESGVYIDVMDGGRRIWDYFVADETYTPSVANPDEAASMNLLGAINGKTMATSGYNGYFTLSASTCDTPEKIEAALTLLDKLNDNDMRLLTEYGIEGINYEVDENGYLVDLDVEDTTLAANYAGLNQMLAYLPRYTPEPAPELNERTQAQNDVYVANEAVAVFNPASSYLANSATYSDVGATLADIITQARTQYICGEIDEAGLQAAADQWLAQGGQTIIDEVNAQYQANQ</sequence>
<feature type="chain" id="PRO_5038469129" evidence="3">
    <location>
        <begin position="24"/>
        <end position="539"/>
    </location>
</feature>
<protein>
    <submittedName>
        <fullName evidence="4">Extracellular solute-binding protein</fullName>
    </submittedName>
</protein>